<dbReference type="InterPro" id="IPR013783">
    <property type="entry name" value="Ig-like_fold"/>
</dbReference>
<gene>
    <name evidence="3" type="primary">LOC114445670</name>
</gene>
<dbReference type="Gene3D" id="2.60.40.10">
    <property type="entry name" value="Immunoglobulins"/>
    <property type="match status" value="1"/>
</dbReference>
<dbReference type="SUPFAM" id="SSF48726">
    <property type="entry name" value="Immunoglobulin"/>
    <property type="match status" value="1"/>
</dbReference>
<reference evidence="3" key="1">
    <citation type="submission" date="2025-08" db="UniProtKB">
        <authorList>
            <consortium name="RefSeq"/>
        </authorList>
    </citation>
    <scope>IDENTIFICATION</scope>
</reference>
<dbReference type="Proteomes" id="UP000515145">
    <property type="component" value="Chromosome 14"/>
</dbReference>
<evidence type="ECO:0000313" key="2">
    <source>
        <dbReference type="Proteomes" id="UP000515145"/>
    </source>
</evidence>
<name>A0A6P7JIG2_9TELE</name>
<dbReference type="RefSeq" id="XP_028276563.1">
    <property type="nucleotide sequence ID" value="XM_028420762.1"/>
</dbReference>
<feature type="transmembrane region" description="Helical" evidence="1">
    <location>
        <begin position="100"/>
        <end position="123"/>
    </location>
</feature>
<evidence type="ECO:0000313" key="3">
    <source>
        <dbReference type="RefSeq" id="XP_028276563.1"/>
    </source>
</evidence>
<evidence type="ECO:0000256" key="1">
    <source>
        <dbReference type="SAM" id="Phobius"/>
    </source>
</evidence>
<dbReference type="GeneID" id="114445670"/>
<keyword evidence="1" id="KW-0472">Membrane</keyword>
<dbReference type="AlphaFoldDB" id="A0A6P7JIG2"/>
<accession>A0A6P7JIG2</accession>
<keyword evidence="2" id="KW-1185">Reference proteome</keyword>
<keyword evidence="1" id="KW-0812">Transmembrane</keyword>
<sequence length="175" mass="20268">MTVSSGDTVLLDPDLVPVEKHWDIRWTHCHLVLNKDKKTCHHRRCELLTNGTLRFEQVQPQDAGNYTVEVFDKEGIRQAKRYFLLQVEESSSSISSNNSVVRSVVTCFVLLLFLLLILIIFIVRRRSQSTTSRGQMEDNVYMAMHSHHGNTEKQEEYKKEDDLVYVPFDPAALNM</sequence>
<organism evidence="2 3">
    <name type="scientific">Parambassis ranga</name>
    <name type="common">Indian glassy fish</name>
    <dbReference type="NCBI Taxonomy" id="210632"/>
    <lineage>
        <taxon>Eukaryota</taxon>
        <taxon>Metazoa</taxon>
        <taxon>Chordata</taxon>
        <taxon>Craniata</taxon>
        <taxon>Vertebrata</taxon>
        <taxon>Euteleostomi</taxon>
        <taxon>Actinopterygii</taxon>
        <taxon>Neopterygii</taxon>
        <taxon>Teleostei</taxon>
        <taxon>Neoteleostei</taxon>
        <taxon>Acanthomorphata</taxon>
        <taxon>Ovalentaria</taxon>
        <taxon>Ambassidae</taxon>
        <taxon>Parambassis</taxon>
    </lineage>
</organism>
<protein>
    <submittedName>
        <fullName evidence="3">Uncharacterized protein LOC114445670 isoform X2</fullName>
    </submittedName>
</protein>
<keyword evidence="1" id="KW-1133">Transmembrane helix</keyword>
<proteinExistence type="predicted"/>
<dbReference type="InterPro" id="IPR036179">
    <property type="entry name" value="Ig-like_dom_sf"/>
</dbReference>